<accession>A0AAW1NHU7</accession>
<dbReference type="InterPro" id="IPR036236">
    <property type="entry name" value="Znf_C2H2_sf"/>
</dbReference>
<feature type="coiled-coil region" evidence="1">
    <location>
        <begin position="724"/>
        <end position="760"/>
    </location>
</feature>
<keyword evidence="6" id="KW-1185">Reference proteome</keyword>
<dbReference type="InterPro" id="IPR032446">
    <property type="entry name" value="SCAPER_N"/>
</dbReference>
<dbReference type="PANTHER" id="PTHR31434:SF2">
    <property type="entry name" value="S PHASE CYCLIN A-ASSOCIATED PROTEIN IN THE ENDOPLASMIC RETICULUM"/>
    <property type="match status" value="1"/>
</dbReference>
<name>A0AAW1NHU7_POPJA</name>
<feature type="compositionally biased region" description="Polar residues" evidence="2">
    <location>
        <begin position="250"/>
        <end position="268"/>
    </location>
</feature>
<feature type="region of interest" description="Disordered" evidence="2">
    <location>
        <begin position="1001"/>
        <end position="1029"/>
    </location>
</feature>
<protein>
    <submittedName>
        <fullName evidence="5">S phase cyclin A-associated protein in the endoplasmic reticulum</fullName>
    </submittedName>
</protein>
<evidence type="ECO:0000259" key="4">
    <source>
        <dbReference type="Pfam" id="PF16501"/>
    </source>
</evidence>
<evidence type="ECO:0000256" key="1">
    <source>
        <dbReference type="SAM" id="Coils"/>
    </source>
</evidence>
<feature type="compositionally biased region" description="Polar residues" evidence="2">
    <location>
        <begin position="163"/>
        <end position="173"/>
    </location>
</feature>
<sequence>MEQVRMLIQEEGREARNLLTFNISAVDDGLVNNSKVLRKPPCSPRINEPRRSAKANSRNMLVRSGARVRSASTGRDKKSELRARYWALLFGNLQRSIAEIYNTVETHESLTECQEVILVLENYLRDFNGLAEWFRLKWEYENTPAPQRPTSLAWDICKTNLTKSNKSGKSTPIGSGRASPIVNQGKISPKPPSSRGKSPNVLTALINEEINTKSPKVILKEEVVIQIEESSEISESPTKTSVSIDGLPSAMSTSGDGELTSISDVETSCSKDKESEKALVDTEVESLDSQDCNSSDFGQLINKEEKLSEEKPLPDFMKKQETKAIDSPSEDQRTYDIFRKVGVQSAEKSTSTEDDFPKLKKSTAVKISQECQTDESNEKKLSPVKVKSLDVKSAKSSPVSRPAYSTALARSVSAKLVTSTTKQKEVLRPPLTTASRSKSIKSAQTSVKSLPQVTPKICLARSKTVGDMKSLNGKPVTSRPMFKLSTKPEPQKSTTKIAENKRSKPAVVMKTKAENAVTGKLNKTNSVNEFGSSAETLVNQTSTDNIHAVQSSNSMTSSIETLSNEKVTADGWFTVRCRSRFRNGNGKGRKSDTMLSWATRFHQISATASLPALALLPESNEQKLPSKSIDKNAKDNLNTLKSLKDKELTSLVAKTQRKPTNMFMKRSHTTLSKITLPKSDSLKKLSQNKTSSASINKKVEREKYENKRKRIMDMDSETDDEMKLKDAQEDLVTEEEHRQLSEEEDRLNKEIEKLQGLEIEVDTETDGTETDCELQGDSEGGMTGSIINEDEDEMSLEARYEPMLAGMSWGERVDILATLKALVARHPGRALELHQKLSNPARKLSLTETIKKYQAKQLKAQQRRQYLQHEKALKLKTLLDRVRDVKEAKLQLIEEKKKRMEVRLQRAEHNRNRHLKGIVRKAHNEEEKLKEIAFINELEAQNKRHDFMLLCREKKGRIQVMQEDRRKRLEEKAAKEAAVEERRRALERERLEKLDRLQVERRQRDERIGQKQQQRERERQETARENARVREERLSALHAQQLASTQELQKRIVQKQEESARRHEENMEQIRQKALELSIHRCYTDDNQAPNITPYPTQKLCTICNVLIKSEVYLMSHLRGRLHQESVKQINSIPMQGIELEEYNLKNIIDAPVDKEDPKDIAAKERGKTHRKRCKKIRQRMSVKGAEFETAYKKRDIDCANKRNYNRNISTICTITNQAPQGWSSSTTSQLDRILNELCRFLSKGGNEDLLVFQNVNGFGVLGKLFQLSQDQNSPIAIKSLVIACNLWQLACKNTDAGRKNCEYVVLSNRLTPVIDLLYLKLQTVSNCDDSPPSDTLCTALMQLLAVVLRNTPKDTSSYRVQDVVSFTVCVGVVDQLSTCCLSVRGPVHDTPPACTFLLSALEFLASLADHCPEDSDPTHLVTTLHGTELMGAVSMLYGSLLPPDSSPRIEGQTPPVIPAPCLNLATATFRFLRRIAELDLKKFQESLGAEGISLQFRHIANHLIWCCASPPTTKSSPSKTNNCTASLAELHEQLLHEVIYVIGYFAVVNNDNQVNKTLVGLETIPTNKSAFFTKPNVVLTKVNVVLNEQIRFFHETERCFDESERCFDEMQRRSGAFQSISSTIQQRCFQHMLGYGHLQMFADY</sequence>
<comment type="caution">
    <text evidence="5">The sequence shown here is derived from an EMBL/GenBank/DDBJ whole genome shotgun (WGS) entry which is preliminary data.</text>
</comment>
<proteinExistence type="predicted"/>
<feature type="region of interest" description="Disordered" evidence="2">
    <location>
        <begin position="163"/>
        <end position="199"/>
    </location>
</feature>
<feature type="region of interest" description="Disordered" evidence="2">
    <location>
        <begin position="229"/>
        <end position="276"/>
    </location>
</feature>
<feature type="compositionally biased region" description="Acidic residues" evidence="2">
    <location>
        <begin position="764"/>
        <end position="776"/>
    </location>
</feature>
<dbReference type="EMBL" id="JASPKY010000001">
    <property type="protein sequence ID" value="KAK9759339.1"/>
    <property type="molecule type" value="Genomic_DNA"/>
</dbReference>
<feature type="domain" description="C2H2-type" evidence="3">
    <location>
        <begin position="1101"/>
        <end position="1123"/>
    </location>
</feature>
<dbReference type="Pfam" id="PF16501">
    <property type="entry name" value="SCAPER_N"/>
    <property type="match status" value="1"/>
</dbReference>
<gene>
    <name evidence="5" type="ORF">QE152_g112</name>
</gene>
<evidence type="ECO:0000313" key="6">
    <source>
        <dbReference type="Proteomes" id="UP001458880"/>
    </source>
</evidence>
<reference evidence="5 6" key="1">
    <citation type="journal article" date="2024" name="BMC Genomics">
        <title>De novo assembly and annotation of Popillia japonica's genome with initial clues to its potential as an invasive pest.</title>
        <authorList>
            <person name="Cucini C."/>
            <person name="Boschi S."/>
            <person name="Funari R."/>
            <person name="Cardaioli E."/>
            <person name="Iannotti N."/>
            <person name="Marturano G."/>
            <person name="Paoli F."/>
            <person name="Bruttini M."/>
            <person name="Carapelli A."/>
            <person name="Frati F."/>
            <person name="Nardi F."/>
        </authorList>
    </citation>
    <scope>NUCLEOTIDE SEQUENCE [LARGE SCALE GENOMIC DNA]</scope>
    <source>
        <strain evidence="5">DMR45628</strain>
    </source>
</reference>
<feature type="region of interest" description="Disordered" evidence="2">
    <location>
        <begin position="764"/>
        <end position="786"/>
    </location>
</feature>
<evidence type="ECO:0000259" key="3">
    <source>
        <dbReference type="Pfam" id="PF12874"/>
    </source>
</evidence>
<evidence type="ECO:0000313" key="5">
    <source>
        <dbReference type="EMBL" id="KAK9759339.1"/>
    </source>
</evidence>
<organism evidence="5 6">
    <name type="scientific">Popillia japonica</name>
    <name type="common">Japanese beetle</name>
    <dbReference type="NCBI Taxonomy" id="7064"/>
    <lineage>
        <taxon>Eukaryota</taxon>
        <taxon>Metazoa</taxon>
        <taxon>Ecdysozoa</taxon>
        <taxon>Arthropoda</taxon>
        <taxon>Hexapoda</taxon>
        <taxon>Insecta</taxon>
        <taxon>Pterygota</taxon>
        <taxon>Neoptera</taxon>
        <taxon>Endopterygota</taxon>
        <taxon>Coleoptera</taxon>
        <taxon>Polyphaga</taxon>
        <taxon>Scarabaeiformia</taxon>
        <taxon>Scarabaeidae</taxon>
        <taxon>Rutelinae</taxon>
        <taxon>Popillia</taxon>
    </lineage>
</organism>
<dbReference type="SUPFAM" id="SSF57667">
    <property type="entry name" value="beta-beta-alpha zinc fingers"/>
    <property type="match status" value="1"/>
</dbReference>
<dbReference type="InterPro" id="IPR013087">
    <property type="entry name" value="Znf_C2H2_type"/>
</dbReference>
<feature type="coiled-coil region" evidence="1">
    <location>
        <begin position="875"/>
        <end position="910"/>
    </location>
</feature>
<dbReference type="PANTHER" id="PTHR31434">
    <property type="entry name" value="S PHASE CYCLIN A-ASSOCIATED PROTEIN IN THE ENDOPLASMIC RETICULUM"/>
    <property type="match status" value="1"/>
</dbReference>
<dbReference type="Proteomes" id="UP001458880">
    <property type="component" value="Unassembled WGS sequence"/>
</dbReference>
<feature type="region of interest" description="Disordered" evidence="2">
    <location>
        <begin position="469"/>
        <end position="506"/>
    </location>
</feature>
<evidence type="ECO:0000256" key="2">
    <source>
        <dbReference type="SAM" id="MobiDB-lite"/>
    </source>
</evidence>
<keyword evidence="1" id="KW-0175">Coiled coil</keyword>
<feature type="domain" description="S phase cyclin A-associated protein in the endoplasmic reticulum N-terminal" evidence="4">
    <location>
        <begin position="72"/>
        <end position="166"/>
    </location>
</feature>
<dbReference type="Pfam" id="PF12874">
    <property type="entry name" value="zf-met"/>
    <property type="match status" value="1"/>
</dbReference>